<gene>
    <name evidence="1" type="ORF">LCGC14_2928440</name>
</gene>
<reference evidence="1" key="1">
    <citation type="journal article" date="2015" name="Nature">
        <title>Complex archaea that bridge the gap between prokaryotes and eukaryotes.</title>
        <authorList>
            <person name="Spang A."/>
            <person name="Saw J.H."/>
            <person name="Jorgensen S.L."/>
            <person name="Zaremba-Niedzwiedzka K."/>
            <person name="Martijn J."/>
            <person name="Lind A.E."/>
            <person name="van Eijk R."/>
            <person name="Schleper C."/>
            <person name="Guy L."/>
            <person name="Ettema T.J."/>
        </authorList>
    </citation>
    <scope>NUCLEOTIDE SEQUENCE</scope>
</reference>
<proteinExistence type="predicted"/>
<organism evidence="1">
    <name type="scientific">marine sediment metagenome</name>
    <dbReference type="NCBI Taxonomy" id="412755"/>
    <lineage>
        <taxon>unclassified sequences</taxon>
        <taxon>metagenomes</taxon>
        <taxon>ecological metagenomes</taxon>
    </lineage>
</organism>
<accession>A0A0F8ZU96</accession>
<dbReference type="AlphaFoldDB" id="A0A0F8ZU96"/>
<comment type="caution">
    <text evidence="1">The sequence shown here is derived from an EMBL/GenBank/DDBJ whole genome shotgun (WGS) entry which is preliminary data.</text>
</comment>
<evidence type="ECO:0000313" key="1">
    <source>
        <dbReference type="EMBL" id="KKK69999.1"/>
    </source>
</evidence>
<name>A0A0F8ZU96_9ZZZZ</name>
<protein>
    <submittedName>
        <fullName evidence="1">Uncharacterized protein</fullName>
    </submittedName>
</protein>
<dbReference type="EMBL" id="LAZR01058388">
    <property type="protein sequence ID" value="KKK69999.1"/>
    <property type="molecule type" value="Genomic_DNA"/>
</dbReference>
<sequence>MIQRLEQLLEEIAKEPLELKRITEKEMEFFNLVGLLNKNPKDYNLYFYYIKKLNEVENFKYSKRKK</sequence>